<protein>
    <submittedName>
        <fullName evidence="2">Integrase H2C2 domain-containing protein</fullName>
    </submittedName>
</protein>
<dbReference type="Gene3D" id="1.10.340.70">
    <property type="match status" value="1"/>
</dbReference>
<dbReference type="Proteomes" id="UP001604336">
    <property type="component" value="Unassembled WGS sequence"/>
</dbReference>
<evidence type="ECO:0000313" key="3">
    <source>
        <dbReference type="Proteomes" id="UP001604336"/>
    </source>
</evidence>
<reference evidence="3" key="1">
    <citation type="submission" date="2024-07" db="EMBL/GenBank/DDBJ databases">
        <title>Two chromosome-level genome assemblies of Korean endemic species Abeliophyllum distichum and Forsythia ovata (Oleaceae).</title>
        <authorList>
            <person name="Jang H."/>
        </authorList>
    </citation>
    <scope>NUCLEOTIDE SEQUENCE [LARGE SCALE GENOMIC DNA]</scope>
</reference>
<evidence type="ECO:0000259" key="1">
    <source>
        <dbReference type="Pfam" id="PF17921"/>
    </source>
</evidence>
<proteinExistence type="predicted"/>
<feature type="domain" description="Integrase zinc-binding" evidence="1">
    <location>
        <begin position="12"/>
        <end position="64"/>
    </location>
</feature>
<evidence type="ECO:0000313" key="2">
    <source>
        <dbReference type="EMBL" id="KAL2492126.1"/>
    </source>
</evidence>
<keyword evidence="3" id="KW-1185">Reference proteome</keyword>
<dbReference type="InterPro" id="IPR041588">
    <property type="entry name" value="Integrase_H2C2"/>
</dbReference>
<accession>A0ABD1RUM2</accession>
<dbReference type="AlphaFoldDB" id="A0ABD1RUM2"/>
<dbReference type="PANTHER" id="PTHR48475:SF2">
    <property type="entry name" value="RIBONUCLEASE H"/>
    <property type="match status" value="1"/>
</dbReference>
<dbReference type="PANTHER" id="PTHR48475">
    <property type="entry name" value="RIBONUCLEASE H"/>
    <property type="match status" value="1"/>
</dbReference>
<organism evidence="2 3">
    <name type="scientific">Abeliophyllum distichum</name>
    <dbReference type="NCBI Taxonomy" id="126358"/>
    <lineage>
        <taxon>Eukaryota</taxon>
        <taxon>Viridiplantae</taxon>
        <taxon>Streptophyta</taxon>
        <taxon>Embryophyta</taxon>
        <taxon>Tracheophyta</taxon>
        <taxon>Spermatophyta</taxon>
        <taxon>Magnoliopsida</taxon>
        <taxon>eudicotyledons</taxon>
        <taxon>Gunneridae</taxon>
        <taxon>Pentapetalae</taxon>
        <taxon>asterids</taxon>
        <taxon>lamiids</taxon>
        <taxon>Lamiales</taxon>
        <taxon>Oleaceae</taxon>
        <taxon>Forsythieae</taxon>
        <taxon>Abeliophyllum</taxon>
    </lineage>
</organism>
<dbReference type="EMBL" id="JBFOLK010000008">
    <property type="protein sequence ID" value="KAL2492126.1"/>
    <property type="molecule type" value="Genomic_DNA"/>
</dbReference>
<comment type="caution">
    <text evidence="2">The sequence shown here is derived from an EMBL/GenBank/DDBJ whole genome shotgun (WGS) entry which is preliminary data.</text>
</comment>
<gene>
    <name evidence="2" type="ORF">Adt_27754</name>
</gene>
<sequence length="135" mass="15268">MPLLRCVRVNEADYILREVHEGICGNHSGGLALAQKILKQGYFWPTLTKDALLYVRKCDKCQRFATISRTTARTLTGETPFSMTYGSEAMRPVEIGIPSPRRIMFSEQTNDNLMKASLDLLFKKSDDSQTKLASY</sequence>
<dbReference type="Pfam" id="PF17921">
    <property type="entry name" value="Integrase_H2C2"/>
    <property type="match status" value="1"/>
</dbReference>
<name>A0ABD1RUM2_9LAMI</name>